<reference evidence="2" key="1">
    <citation type="submission" date="2021-01" db="EMBL/GenBank/DDBJ databases">
        <authorList>
            <person name="Bezrukov I."/>
        </authorList>
    </citation>
    <scope>NUCLEOTIDE SEQUENCE</scope>
</reference>
<dbReference type="InterPro" id="IPR044730">
    <property type="entry name" value="RNase_H-like_dom_plant"/>
</dbReference>
<evidence type="ECO:0000313" key="3">
    <source>
        <dbReference type="Proteomes" id="UP000682877"/>
    </source>
</evidence>
<sequence>MYWVLNLENECPQLKEQAILVPWLLWRLWKNRNELLFKDREFGVEEVLRRVKEDAAEWQMRKEENRNSENIMAKQTNGKWRSPPAQWVKCNTDAAWQSDGHLCGLGWVLRNDKSRVLWIGARALPKLKNVLEAELEALRWAVIMMSRFNYKKIIFESDAKSLIDLLNKDEDWPSLRPSLQDIRAKLQLFEEVKFQYTPRGGNSVADRVARESLSFTNYDPKLYSVVPSWLKNSVDLEYGL</sequence>
<dbReference type="InterPro" id="IPR002156">
    <property type="entry name" value="RNaseH_domain"/>
</dbReference>
<dbReference type="InterPro" id="IPR036397">
    <property type="entry name" value="RNaseH_sf"/>
</dbReference>
<dbReference type="InterPro" id="IPR012337">
    <property type="entry name" value="RNaseH-like_sf"/>
</dbReference>
<dbReference type="SUPFAM" id="SSF53098">
    <property type="entry name" value="Ribonuclease H-like"/>
    <property type="match status" value="1"/>
</dbReference>
<evidence type="ECO:0000259" key="1">
    <source>
        <dbReference type="Pfam" id="PF13456"/>
    </source>
</evidence>
<dbReference type="Gene3D" id="3.30.420.10">
    <property type="entry name" value="Ribonuclease H-like superfamily/Ribonuclease H"/>
    <property type="match status" value="1"/>
</dbReference>
<accession>A0A8S1ZMI9</accession>
<name>A0A8S1ZMI9_ARAAE</name>
<dbReference type="AlphaFoldDB" id="A0A8S1ZMI9"/>
<dbReference type="CDD" id="cd06222">
    <property type="entry name" value="RNase_H_like"/>
    <property type="match status" value="1"/>
</dbReference>
<dbReference type="PANTHER" id="PTHR47074">
    <property type="entry name" value="BNAC02G40300D PROTEIN"/>
    <property type="match status" value="1"/>
</dbReference>
<dbReference type="Proteomes" id="UP000682877">
    <property type="component" value="Chromosome 1"/>
</dbReference>
<dbReference type="InterPro" id="IPR052929">
    <property type="entry name" value="RNase_H-like_EbsB-rel"/>
</dbReference>
<proteinExistence type="predicted"/>
<dbReference type="PANTHER" id="PTHR47074:SF48">
    <property type="entry name" value="POLYNUCLEOTIDYL TRANSFERASE, RIBONUCLEASE H-LIKE SUPERFAMILY PROTEIN"/>
    <property type="match status" value="1"/>
</dbReference>
<dbReference type="GO" id="GO:0004523">
    <property type="term" value="F:RNA-DNA hybrid ribonuclease activity"/>
    <property type="evidence" value="ECO:0007669"/>
    <property type="project" value="InterPro"/>
</dbReference>
<gene>
    <name evidence="2" type="ORF">AARE701A_LOCUS3619</name>
</gene>
<organism evidence="2 3">
    <name type="scientific">Arabidopsis arenosa</name>
    <name type="common">Sand rock-cress</name>
    <name type="synonym">Cardaminopsis arenosa</name>
    <dbReference type="NCBI Taxonomy" id="38785"/>
    <lineage>
        <taxon>Eukaryota</taxon>
        <taxon>Viridiplantae</taxon>
        <taxon>Streptophyta</taxon>
        <taxon>Embryophyta</taxon>
        <taxon>Tracheophyta</taxon>
        <taxon>Spermatophyta</taxon>
        <taxon>Magnoliopsida</taxon>
        <taxon>eudicotyledons</taxon>
        <taxon>Gunneridae</taxon>
        <taxon>Pentapetalae</taxon>
        <taxon>rosids</taxon>
        <taxon>malvids</taxon>
        <taxon>Brassicales</taxon>
        <taxon>Brassicaceae</taxon>
        <taxon>Camelineae</taxon>
        <taxon>Arabidopsis</taxon>
    </lineage>
</organism>
<dbReference type="EMBL" id="LR999451">
    <property type="protein sequence ID" value="CAE5960166.1"/>
    <property type="molecule type" value="Genomic_DNA"/>
</dbReference>
<keyword evidence="3" id="KW-1185">Reference proteome</keyword>
<evidence type="ECO:0000313" key="2">
    <source>
        <dbReference type="EMBL" id="CAE5960166.1"/>
    </source>
</evidence>
<dbReference type="GO" id="GO:0003676">
    <property type="term" value="F:nucleic acid binding"/>
    <property type="evidence" value="ECO:0007669"/>
    <property type="project" value="InterPro"/>
</dbReference>
<feature type="domain" description="RNase H type-1" evidence="1">
    <location>
        <begin position="91"/>
        <end position="211"/>
    </location>
</feature>
<dbReference type="Pfam" id="PF13456">
    <property type="entry name" value="RVT_3"/>
    <property type="match status" value="1"/>
</dbReference>
<protein>
    <recommendedName>
        <fullName evidence="1">RNase H type-1 domain-containing protein</fullName>
    </recommendedName>
</protein>